<dbReference type="Gene3D" id="3.40.109.10">
    <property type="entry name" value="NADH Oxidase"/>
    <property type="match status" value="1"/>
</dbReference>
<evidence type="ECO:0000256" key="5">
    <source>
        <dbReference type="ARBA" id="ARBA00023002"/>
    </source>
</evidence>
<dbReference type="PANTHER" id="PTHR43035">
    <property type="entry name" value="FATTY ACID REPRESSION MUTANT PROTEIN 2-RELATED"/>
    <property type="match status" value="1"/>
</dbReference>
<dbReference type="Pfam" id="PF00881">
    <property type="entry name" value="Nitroreductase"/>
    <property type="match status" value="1"/>
</dbReference>
<name>A0A2V1E9H1_9PLEO</name>
<gene>
    <name evidence="8" type="ORF">DM02DRAFT_609148</name>
</gene>
<dbReference type="GO" id="GO:0005634">
    <property type="term" value="C:nucleus"/>
    <property type="evidence" value="ECO:0007669"/>
    <property type="project" value="UniProtKB-SubCell"/>
</dbReference>
<evidence type="ECO:0000259" key="7">
    <source>
        <dbReference type="Pfam" id="PF00881"/>
    </source>
</evidence>
<dbReference type="PANTHER" id="PTHR43035:SF1">
    <property type="entry name" value="FATTY ACID REPRESSION MUTANT PROTEIN 2-RELATED"/>
    <property type="match status" value="1"/>
</dbReference>
<protein>
    <submittedName>
        <fullName evidence="8">Nitroreductase</fullName>
    </submittedName>
</protein>
<dbReference type="OrthoDB" id="2138173at2759"/>
<dbReference type="AlphaFoldDB" id="A0A2V1E9H1"/>
<evidence type="ECO:0000256" key="4">
    <source>
        <dbReference type="ARBA" id="ARBA00022490"/>
    </source>
</evidence>
<dbReference type="SUPFAM" id="SSF55469">
    <property type="entry name" value="FMN-dependent nitroreductase-like"/>
    <property type="match status" value="1"/>
</dbReference>
<dbReference type="GO" id="GO:0016491">
    <property type="term" value="F:oxidoreductase activity"/>
    <property type="evidence" value="ECO:0007669"/>
    <property type="project" value="UniProtKB-KW"/>
</dbReference>
<evidence type="ECO:0000313" key="8">
    <source>
        <dbReference type="EMBL" id="PVI07167.1"/>
    </source>
</evidence>
<dbReference type="GO" id="GO:0034599">
    <property type="term" value="P:cellular response to oxidative stress"/>
    <property type="evidence" value="ECO:0007669"/>
    <property type="project" value="InterPro"/>
</dbReference>
<dbReference type="GO" id="GO:0005737">
    <property type="term" value="C:cytoplasm"/>
    <property type="evidence" value="ECO:0007669"/>
    <property type="project" value="UniProtKB-SubCell"/>
</dbReference>
<dbReference type="EMBL" id="KZ805305">
    <property type="protein sequence ID" value="PVI07167.1"/>
    <property type="molecule type" value="Genomic_DNA"/>
</dbReference>
<feature type="domain" description="Nitroreductase" evidence="7">
    <location>
        <begin position="12"/>
        <end position="179"/>
    </location>
</feature>
<keyword evidence="4" id="KW-0963">Cytoplasm</keyword>
<evidence type="ECO:0000256" key="1">
    <source>
        <dbReference type="ARBA" id="ARBA00004123"/>
    </source>
</evidence>
<dbReference type="InterPro" id="IPR033877">
    <property type="entry name" value="Frm2/Hbn1"/>
</dbReference>
<dbReference type="STRING" id="97972.A0A2V1E9H1"/>
<evidence type="ECO:0000256" key="3">
    <source>
        <dbReference type="ARBA" id="ARBA00007118"/>
    </source>
</evidence>
<evidence type="ECO:0000256" key="6">
    <source>
        <dbReference type="ARBA" id="ARBA00023242"/>
    </source>
</evidence>
<keyword evidence="5" id="KW-0560">Oxidoreductase</keyword>
<comment type="subcellular location">
    <subcellularLocation>
        <location evidence="2">Cytoplasm</location>
    </subcellularLocation>
    <subcellularLocation>
        <location evidence="1">Nucleus</location>
    </subcellularLocation>
</comment>
<dbReference type="FunFam" id="3.40.109.10:FF:000001">
    <property type="entry name" value="Nitroreductase family"/>
    <property type="match status" value="1"/>
</dbReference>
<keyword evidence="6" id="KW-0539">Nucleus</keyword>
<dbReference type="InterPro" id="IPR000415">
    <property type="entry name" value="Nitroreductase-like"/>
</dbReference>
<sequence length="203" mass="22335">MASTVPFLTAVAARRSVYALAKESPIPNSRIVEIVHEALEHCPSPFNVRSTRAVVIFGEYHSKLWDVAYANTEKNEGEKAIQALGPKIKAFGAAYGSVLFFDDQSVYENVPPRAKAVLLSSPAWEDHSSGMHQFTVWTALETEGLGCNLQHYQAQLEEHVQDTFDVPKNWTFKAQLVFGAPVGAFPEAKPKTGLEESLKVFGA</sequence>
<dbReference type="InterPro" id="IPR029479">
    <property type="entry name" value="Nitroreductase"/>
</dbReference>
<accession>A0A2V1E9H1</accession>
<organism evidence="8 9">
    <name type="scientific">Periconia macrospinosa</name>
    <dbReference type="NCBI Taxonomy" id="97972"/>
    <lineage>
        <taxon>Eukaryota</taxon>
        <taxon>Fungi</taxon>
        <taxon>Dikarya</taxon>
        <taxon>Ascomycota</taxon>
        <taxon>Pezizomycotina</taxon>
        <taxon>Dothideomycetes</taxon>
        <taxon>Pleosporomycetidae</taxon>
        <taxon>Pleosporales</taxon>
        <taxon>Massarineae</taxon>
        <taxon>Periconiaceae</taxon>
        <taxon>Periconia</taxon>
    </lineage>
</organism>
<reference evidence="8 9" key="1">
    <citation type="journal article" date="2018" name="Sci. Rep.">
        <title>Comparative genomics provides insights into the lifestyle and reveals functional heterogeneity of dark septate endophytic fungi.</title>
        <authorList>
            <person name="Knapp D.G."/>
            <person name="Nemeth J.B."/>
            <person name="Barry K."/>
            <person name="Hainaut M."/>
            <person name="Henrissat B."/>
            <person name="Johnson J."/>
            <person name="Kuo A."/>
            <person name="Lim J.H.P."/>
            <person name="Lipzen A."/>
            <person name="Nolan M."/>
            <person name="Ohm R.A."/>
            <person name="Tamas L."/>
            <person name="Grigoriev I.V."/>
            <person name="Spatafora J.W."/>
            <person name="Nagy L.G."/>
            <person name="Kovacs G.M."/>
        </authorList>
    </citation>
    <scope>NUCLEOTIDE SEQUENCE [LARGE SCALE GENOMIC DNA]</scope>
    <source>
        <strain evidence="8 9">DSE2036</strain>
    </source>
</reference>
<evidence type="ECO:0000256" key="2">
    <source>
        <dbReference type="ARBA" id="ARBA00004496"/>
    </source>
</evidence>
<evidence type="ECO:0000313" key="9">
    <source>
        <dbReference type="Proteomes" id="UP000244855"/>
    </source>
</evidence>
<dbReference type="Proteomes" id="UP000244855">
    <property type="component" value="Unassembled WGS sequence"/>
</dbReference>
<comment type="similarity">
    <text evidence="3">Belongs to the nitroreductase family.</text>
</comment>
<proteinExistence type="inferred from homology"/>
<keyword evidence="9" id="KW-1185">Reference proteome</keyword>